<name>A0A367K4M0_RHIAZ</name>
<comment type="pathway">
    <text evidence="1">Cofactor biosynthesis; molybdopterin biosynthesis.</text>
</comment>
<evidence type="ECO:0000256" key="1">
    <source>
        <dbReference type="ARBA" id="ARBA00005046"/>
    </source>
</evidence>
<dbReference type="OrthoDB" id="4349954at2759"/>
<dbReference type="Proteomes" id="UP000252139">
    <property type="component" value="Unassembled WGS sequence"/>
</dbReference>
<dbReference type="SUPFAM" id="SSF53218">
    <property type="entry name" value="Molybdenum cofactor biosynthesis proteins"/>
    <property type="match status" value="1"/>
</dbReference>
<dbReference type="Pfam" id="PF00994">
    <property type="entry name" value="MoCF_biosynth"/>
    <property type="match status" value="1"/>
</dbReference>
<dbReference type="InterPro" id="IPR051920">
    <property type="entry name" value="MPT_Adenylyltrnsfr/MoaC-Rel"/>
</dbReference>
<keyword evidence="3" id="KW-0501">Molybdenum cofactor biosynthesis</keyword>
<gene>
    <name evidence="5" type="ORF">CU097_013483</name>
</gene>
<evidence type="ECO:0000256" key="2">
    <source>
        <dbReference type="ARBA" id="ARBA00013269"/>
    </source>
</evidence>
<sequence>MVYTVGVLTVSDTASNDVSLDKSGPTIVEILSKEDKYSVEKQLIVPDEIRDIQKTVETWTDQYNLNLILLTGGTGFAERDRTPEVIEFLYMQRIIDLIFM</sequence>
<feature type="domain" description="MoaB/Mog" evidence="4">
    <location>
        <begin position="6"/>
        <end position="91"/>
    </location>
</feature>
<dbReference type="EMBL" id="PJQL01000309">
    <property type="protein sequence ID" value="RCH97085.1"/>
    <property type="molecule type" value="Genomic_DNA"/>
</dbReference>
<evidence type="ECO:0000313" key="6">
    <source>
        <dbReference type="Proteomes" id="UP000252139"/>
    </source>
</evidence>
<dbReference type="AlphaFoldDB" id="A0A367K4M0"/>
<organism evidence="5 6">
    <name type="scientific">Rhizopus azygosporus</name>
    <name type="common">Rhizopus microsporus var. azygosporus</name>
    <dbReference type="NCBI Taxonomy" id="86630"/>
    <lineage>
        <taxon>Eukaryota</taxon>
        <taxon>Fungi</taxon>
        <taxon>Fungi incertae sedis</taxon>
        <taxon>Mucoromycota</taxon>
        <taxon>Mucoromycotina</taxon>
        <taxon>Mucoromycetes</taxon>
        <taxon>Mucorales</taxon>
        <taxon>Mucorineae</taxon>
        <taxon>Rhizopodaceae</taxon>
        <taxon>Rhizopus</taxon>
    </lineage>
</organism>
<evidence type="ECO:0000313" key="5">
    <source>
        <dbReference type="EMBL" id="RCH97085.1"/>
    </source>
</evidence>
<accession>A0A367K4M0</accession>
<dbReference type="InterPro" id="IPR036425">
    <property type="entry name" value="MoaB/Mog-like_dom_sf"/>
</dbReference>
<dbReference type="STRING" id="86630.A0A367K4M0"/>
<dbReference type="Gene3D" id="3.40.980.10">
    <property type="entry name" value="MoaB/Mog-like domain"/>
    <property type="match status" value="1"/>
</dbReference>
<dbReference type="PANTHER" id="PTHR43764:SF1">
    <property type="entry name" value="MOLYBDOPTERIN MOLYBDOTRANSFERASE"/>
    <property type="match status" value="1"/>
</dbReference>
<reference evidence="5 6" key="1">
    <citation type="journal article" date="2018" name="G3 (Bethesda)">
        <title>Phylogenetic and Phylogenomic Definition of Rhizopus Species.</title>
        <authorList>
            <person name="Gryganskyi A.P."/>
            <person name="Golan J."/>
            <person name="Dolatabadi S."/>
            <person name="Mondo S."/>
            <person name="Robb S."/>
            <person name="Idnurm A."/>
            <person name="Muszewska A."/>
            <person name="Steczkiewicz K."/>
            <person name="Masonjones S."/>
            <person name="Liao H.L."/>
            <person name="Gajdeczka M.T."/>
            <person name="Anike F."/>
            <person name="Vuek A."/>
            <person name="Anishchenko I.M."/>
            <person name="Voigt K."/>
            <person name="de Hoog G.S."/>
            <person name="Smith M.E."/>
            <person name="Heitman J."/>
            <person name="Vilgalys R."/>
            <person name="Stajich J.E."/>
        </authorList>
    </citation>
    <scope>NUCLEOTIDE SEQUENCE [LARGE SCALE GENOMIC DNA]</scope>
    <source>
        <strain evidence="5 6">CBS 357.93</strain>
    </source>
</reference>
<dbReference type="PROSITE" id="PS01078">
    <property type="entry name" value="MOCF_BIOSYNTHESIS_1"/>
    <property type="match status" value="1"/>
</dbReference>
<dbReference type="GO" id="GO:0061599">
    <property type="term" value="F:molybdopterin molybdotransferase activity"/>
    <property type="evidence" value="ECO:0007669"/>
    <property type="project" value="UniProtKB-EC"/>
</dbReference>
<keyword evidence="6" id="KW-1185">Reference proteome</keyword>
<dbReference type="PANTHER" id="PTHR43764">
    <property type="entry name" value="MOLYBDENUM COFACTOR BIOSYNTHESIS"/>
    <property type="match status" value="1"/>
</dbReference>
<dbReference type="InterPro" id="IPR008284">
    <property type="entry name" value="MoCF_biosynth_CS"/>
</dbReference>
<evidence type="ECO:0000256" key="3">
    <source>
        <dbReference type="ARBA" id="ARBA00023150"/>
    </source>
</evidence>
<dbReference type="EC" id="2.10.1.1" evidence="2"/>
<dbReference type="InterPro" id="IPR001453">
    <property type="entry name" value="MoaB/Mog_dom"/>
</dbReference>
<comment type="caution">
    <text evidence="5">The sequence shown here is derived from an EMBL/GenBank/DDBJ whole genome shotgun (WGS) entry which is preliminary data.</text>
</comment>
<dbReference type="GO" id="GO:0006777">
    <property type="term" value="P:Mo-molybdopterin cofactor biosynthetic process"/>
    <property type="evidence" value="ECO:0007669"/>
    <property type="project" value="UniProtKB-KW"/>
</dbReference>
<evidence type="ECO:0000259" key="4">
    <source>
        <dbReference type="Pfam" id="PF00994"/>
    </source>
</evidence>
<proteinExistence type="predicted"/>
<protein>
    <recommendedName>
        <fullName evidence="2">molybdopterin molybdotransferase</fullName>
        <ecNumber evidence="2">2.10.1.1</ecNumber>
    </recommendedName>
</protein>